<keyword evidence="4 6" id="KW-0233">DNA recombination</keyword>
<dbReference type="InterPro" id="IPR010994">
    <property type="entry name" value="RuvA_2-like"/>
</dbReference>
<feature type="region of interest" description="Domain III" evidence="6">
    <location>
        <begin position="149"/>
        <end position="207"/>
    </location>
</feature>
<dbReference type="HAMAP" id="MF_00031">
    <property type="entry name" value="DNA_HJ_migration_RuvA"/>
    <property type="match status" value="1"/>
</dbReference>
<evidence type="ECO:0000256" key="6">
    <source>
        <dbReference type="HAMAP-Rule" id="MF_00031"/>
    </source>
</evidence>
<dbReference type="GO" id="GO:0000400">
    <property type="term" value="F:four-way junction DNA binding"/>
    <property type="evidence" value="ECO:0007669"/>
    <property type="project" value="UniProtKB-UniRule"/>
</dbReference>
<dbReference type="Pfam" id="PF01330">
    <property type="entry name" value="RuvA_N"/>
    <property type="match status" value="1"/>
</dbReference>
<evidence type="ECO:0000256" key="3">
    <source>
        <dbReference type="ARBA" id="ARBA00023125"/>
    </source>
</evidence>
<comment type="caution">
    <text evidence="8">The sequence shown here is derived from an EMBL/GenBank/DDBJ whole genome shotgun (WGS) entry which is preliminary data.</text>
</comment>
<dbReference type="GO" id="GO:0009379">
    <property type="term" value="C:Holliday junction helicase complex"/>
    <property type="evidence" value="ECO:0007669"/>
    <property type="project" value="InterPro"/>
</dbReference>
<sequence length="207" mass="20867">MIASLRGTCIDIAGSAVVVEVGGVGYAVTVTPAHALTMRHGSDVFLRTRMIVREDEHQLFGFESAEALQVFDFLRSVSGVGPKSAMGVLAHLDPAQVANAVAAEDDAVFRKVSGIGPKTAKLITVALSGKLLAFEQAPAGATVAGAAGAHPAAIDVVSALVGLGWREDAAQSAVDSVVATDPGAAAMGTQSLLRAALGTLRPAGAGR</sequence>
<comment type="function">
    <text evidence="6">The RuvA-RuvB-RuvC complex processes Holliday junction (HJ) DNA during genetic recombination and DNA repair, while the RuvA-RuvB complex plays an important role in the rescue of blocked DNA replication forks via replication fork reversal (RFR). RuvA specifically binds to HJ cruciform DNA, conferring on it an open structure. The RuvB hexamer acts as an ATP-dependent pump, pulling dsDNA into and through the RuvAB complex. HJ branch migration allows RuvC to scan DNA until it finds its consensus sequence, where it cleaves and resolves the cruciform DNA.</text>
</comment>
<dbReference type="CDD" id="cd14332">
    <property type="entry name" value="UBA_RuvA_C"/>
    <property type="match status" value="1"/>
</dbReference>
<accession>A0A850DUM4</accession>
<comment type="similarity">
    <text evidence="6">Belongs to the RuvA family.</text>
</comment>
<evidence type="ECO:0000313" key="8">
    <source>
        <dbReference type="EMBL" id="NUU28198.1"/>
    </source>
</evidence>
<comment type="domain">
    <text evidence="6">Has three domains with a flexible linker between the domains II and III and assumes an 'L' shape. Domain III is highly mobile and contacts RuvB.</text>
</comment>
<dbReference type="InterPro" id="IPR013849">
    <property type="entry name" value="DNA_helicase_Holl-junc_RuvA_I"/>
</dbReference>
<dbReference type="Gene3D" id="2.40.50.140">
    <property type="entry name" value="Nucleic acid-binding proteins"/>
    <property type="match status" value="1"/>
</dbReference>
<keyword evidence="5 6" id="KW-0234">DNA repair</keyword>
<proteinExistence type="inferred from homology"/>
<dbReference type="EMBL" id="JABMCG010000099">
    <property type="protein sequence ID" value="NUU28198.1"/>
    <property type="molecule type" value="Genomic_DNA"/>
</dbReference>
<feature type="domain" description="Helix-hairpin-helix DNA-binding motif class 1" evidence="7">
    <location>
        <begin position="107"/>
        <end position="126"/>
    </location>
</feature>
<evidence type="ECO:0000256" key="2">
    <source>
        <dbReference type="ARBA" id="ARBA00022763"/>
    </source>
</evidence>
<dbReference type="InterPro" id="IPR003583">
    <property type="entry name" value="Hlx-hairpin-Hlx_DNA-bd_motif"/>
</dbReference>
<dbReference type="GO" id="GO:0005524">
    <property type="term" value="F:ATP binding"/>
    <property type="evidence" value="ECO:0007669"/>
    <property type="project" value="InterPro"/>
</dbReference>
<dbReference type="Proteomes" id="UP000539146">
    <property type="component" value="Unassembled WGS sequence"/>
</dbReference>
<dbReference type="GO" id="GO:0009378">
    <property type="term" value="F:four-way junction helicase activity"/>
    <property type="evidence" value="ECO:0007669"/>
    <property type="project" value="InterPro"/>
</dbReference>
<reference evidence="8 9" key="1">
    <citation type="submission" date="2020-05" db="EMBL/GenBank/DDBJ databases">
        <title>Genome Sequencing of Type Strains.</title>
        <authorList>
            <person name="Lemaire J.F."/>
            <person name="Inderbitzin P."/>
            <person name="Gregorio O.A."/>
            <person name="Collins S.B."/>
            <person name="Wespe N."/>
            <person name="Knight-Connoni V."/>
        </authorList>
    </citation>
    <scope>NUCLEOTIDE SEQUENCE [LARGE SCALE GENOMIC DNA]</scope>
    <source>
        <strain evidence="8 9">DSM 20512</strain>
    </source>
</reference>
<keyword evidence="3 6" id="KW-0238">DNA-binding</keyword>
<dbReference type="GO" id="GO:0006310">
    <property type="term" value="P:DNA recombination"/>
    <property type="evidence" value="ECO:0007669"/>
    <property type="project" value="UniProtKB-UniRule"/>
</dbReference>
<evidence type="ECO:0000313" key="9">
    <source>
        <dbReference type="Proteomes" id="UP000539146"/>
    </source>
</evidence>
<dbReference type="GO" id="GO:0048476">
    <property type="term" value="C:Holliday junction resolvase complex"/>
    <property type="evidence" value="ECO:0007669"/>
    <property type="project" value="UniProtKB-UniRule"/>
</dbReference>
<comment type="subcellular location">
    <subcellularLocation>
        <location evidence="6">Cytoplasm</location>
    </subcellularLocation>
</comment>
<dbReference type="InterPro" id="IPR011114">
    <property type="entry name" value="RuvA_C"/>
</dbReference>
<keyword evidence="1 6" id="KW-0963">Cytoplasm</keyword>
<dbReference type="Gene3D" id="1.10.8.10">
    <property type="entry name" value="DNA helicase RuvA subunit, C-terminal domain"/>
    <property type="match status" value="1"/>
</dbReference>
<dbReference type="Gene3D" id="1.10.150.20">
    <property type="entry name" value="5' to 3' exonuclease, C-terminal subdomain"/>
    <property type="match status" value="1"/>
</dbReference>
<protein>
    <recommendedName>
        <fullName evidence="6">Holliday junction branch migration complex subunit RuvA</fullName>
    </recommendedName>
</protein>
<dbReference type="SMART" id="SM00278">
    <property type="entry name" value="HhH1"/>
    <property type="match status" value="2"/>
</dbReference>
<dbReference type="InterPro" id="IPR012340">
    <property type="entry name" value="NA-bd_OB-fold"/>
</dbReference>
<keyword evidence="2 6" id="KW-0227">DNA damage</keyword>
<dbReference type="Pfam" id="PF14520">
    <property type="entry name" value="HHH_5"/>
    <property type="match status" value="1"/>
</dbReference>
<evidence type="ECO:0000259" key="7">
    <source>
        <dbReference type="SMART" id="SM00278"/>
    </source>
</evidence>
<dbReference type="AlphaFoldDB" id="A0A850DUM4"/>
<evidence type="ECO:0000256" key="1">
    <source>
        <dbReference type="ARBA" id="ARBA00022490"/>
    </source>
</evidence>
<dbReference type="InterPro" id="IPR000085">
    <property type="entry name" value="RuvA"/>
</dbReference>
<dbReference type="InterPro" id="IPR036267">
    <property type="entry name" value="RuvA_C_sf"/>
</dbReference>
<feature type="domain" description="Helix-hairpin-helix DNA-binding motif class 1" evidence="7">
    <location>
        <begin position="72"/>
        <end position="91"/>
    </location>
</feature>
<dbReference type="Pfam" id="PF07499">
    <property type="entry name" value="RuvA_C"/>
    <property type="match status" value="1"/>
</dbReference>
<dbReference type="SUPFAM" id="SSF50249">
    <property type="entry name" value="Nucleic acid-binding proteins"/>
    <property type="match status" value="1"/>
</dbReference>
<dbReference type="RefSeq" id="WP_114851176.1">
    <property type="nucleotide sequence ID" value="NZ_BAAAWP010000001.1"/>
</dbReference>
<comment type="subunit">
    <text evidence="6">Homotetramer. Forms an RuvA(8)-RuvB(12)-Holliday junction (HJ) complex. HJ DNA is sandwiched between 2 RuvA tetramers; dsDNA enters through RuvA and exits via RuvB. An RuvB hexamer assembles on each DNA strand where it exits the tetramer. Each RuvB hexamer is contacted by two RuvA subunits (via domain III) on 2 adjacent RuvB subunits; this complex drives branch migration. In the full resolvosome a probable DNA-RuvA(4)-RuvB(12)-RuvC(2) complex forms which resolves the HJ.</text>
</comment>
<dbReference type="NCBIfam" id="TIGR00084">
    <property type="entry name" value="ruvA"/>
    <property type="match status" value="1"/>
</dbReference>
<dbReference type="SUPFAM" id="SSF46929">
    <property type="entry name" value="DNA helicase RuvA subunit, C-terminal domain"/>
    <property type="match status" value="1"/>
</dbReference>
<evidence type="ECO:0000256" key="4">
    <source>
        <dbReference type="ARBA" id="ARBA00023172"/>
    </source>
</evidence>
<dbReference type="GO" id="GO:0005737">
    <property type="term" value="C:cytoplasm"/>
    <property type="evidence" value="ECO:0007669"/>
    <property type="project" value="UniProtKB-SubCell"/>
</dbReference>
<dbReference type="GO" id="GO:0006281">
    <property type="term" value="P:DNA repair"/>
    <property type="evidence" value="ECO:0007669"/>
    <property type="project" value="UniProtKB-UniRule"/>
</dbReference>
<gene>
    <name evidence="6 8" type="primary">ruvA</name>
    <name evidence="8" type="ORF">HP467_08760</name>
</gene>
<evidence type="ECO:0000256" key="5">
    <source>
        <dbReference type="ARBA" id="ARBA00023204"/>
    </source>
</evidence>
<name>A0A850DUM4_9MICO</name>
<organism evidence="8 9">
    <name type="scientific">Curtobacterium citreum</name>
    <dbReference type="NCBI Taxonomy" id="2036"/>
    <lineage>
        <taxon>Bacteria</taxon>
        <taxon>Bacillati</taxon>
        <taxon>Actinomycetota</taxon>
        <taxon>Actinomycetes</taxon>
        <taxon>Micrococcales</taxon>
        <taxon>Microbacteriaceae</taxon>
        <taxon>Curtobacterium</taxon>
    </lineage>
</organism>
<comment type="caution">
    <text evidence="6">Lacks conserved residue(s) required for the propagation of feature annotation.</text>
</comment>
<dbReference type="SUPFAM" id="SSF47781">
    <property type="entry name" value="RuvA domain 2-like"/>
    <property type="match status" value="1"/>
</dbReference>